<feature type="transmembrane region" description="Helical" evidence="9">
    <location>
        <begin position="12"/>
        <end position="34"/>
    </location>
</feature>
<dbReference type="EMBL" id="FNVT01000012">
    <property type="protein sequence ID" value="SEG99293.1"/>
    <property type="molecule type" value="Genomic_DNA"/>
</dbReference>
<dbReference type="AlphaFoldDB" id="A0A1H6EPI3"/>
<dbReference type="OrthoDB" id="9810350at2"/>
<dbReference type="InterPro" id="IPR036019">
    <property type="entry name" value="MscL_channel"/>
</dbReference>
<evidence type="ECO:0000256" key="7">
    <source>
        <dbReference type="ARBA" id="ARBA00023136"/>
    </source>
</evidence>
<dbReference type="InterPro" id="IPR037673">
    <property type="entry name" value="MSC/AndL"/>
</dbReference>
<dbReference type="NCBIfam" id="TIGR00220">
    <property type="entry name" value="mscL"/>
    <property type="match status" value="1"/>
</dbReference>
<dbReference type="PANTHER" id="PTHR30266:SF2">
    <property type="entry name" value="LARGE-CONDUCTANCE MECHANOSENSITIVE CHANNEL"/>
    <property type="match status" value="1"/>
</dbReference>
<dbReference type="Pfam" id="PF01741">
    <property type="entry name" value="MscL"/>
    <property type="match status" value="1"/>
</dbReference>
<dbReference type="RefSeq" id="WP_103960573.1">
    <property type="nucleotide sequence ID" value="NZ_FNVT01000012.1"/>
</dbReference>
<organism evidence="10 11">
    <name type="scientific">Nonomuraea solani</name>
    <dbReference type="NCBI Taxonomy" id="1144553"/>
    <lineage>
        <taxon>Bacteria</taxon>
        <taxon>Bacillati</taxon>
        <taxon>Actinomycetota</taxon>
        <taxon>Actinomycetes</taxon>
        <taxon>Streptosporangiales</taxon>
        <taxon>Streptosporangiaceae</taxon>
        <taxon>Nonomuraea</taxon>
    </lineage>
</organism>
<evidence type="ECO:0000256" key="8">
    <source>
        <dbReference type="ARBA" id="ARBA00023303"/>
    </source>
</evidence>
<reference evidence="10 11" key="1">
    <citation type="submission" date="2016-10" db="EMBL/GenBank/DDBJ databases">
        <authorList>
            <person name="de Groot N.N."/>
        </authorList>
    </citation>
    <scope>NUCLEOTIDE SEQUENCE [LARGE SCALE GENOMIC DNA]</scope>
    <source>
        <strain evidence="10 11">CGMCC 4.7037</strain>
    </source>
</reference>
<dbReference type="GO" id="GO:0008381">
    <property type="term" value="F:mechanosensitive monoatomic ion channel activity"/>
    <property type="evidence" value="ECO:0007669"/>
    <property type="project" value="InterPro"/>
</dbReference>
<evidence type="ECO:0000256" key="6">
    <source>
        <dbReference type="ARBA" id="ARBA00023065"/>
    </source>
</evidence>
<evidence type="ECO:0000256" key="5">
    <source>
        <dbReference type="ARBA" id="ARBA00022989"/>
    </source>
</evidence>
<dbReference type="PANTHER" id="PTHR30266">
    <property type="entry name" value="MECHANOSENSITIVE CHANNEL MSCL"/>
    <property type="match status" value="1"/>
</dbReference>
<evidence type="ECO:0000256" key="2">
    <source>
        <dbReference type="ARBA" id="ARBA00022448"/>
    </source>
</evidence>
<keyword evidence="2" id="KW-0813">Transport</keyword>
<accession>A0A1H6EPI3</accession>
<evidence type="ECO:0000256" key="3">
    <source>
        <dbReference type="ARBA" id="ARBA00022475"/>
    </source>
</evidence>
<evidence type="ECO:0000313" key="10">
    <source>
        <dbReference type="EMBL" id="SEG99293.1"/>
    </source>
</evidence>
<keyword evidence="3" id="KW-1003">Cell membrane</keyword>
<keyword evidence="11" id="KW-1185">Reference proteome</keyword>
<protein>
    <submittedName>
        <fullName evidence="10">Large conductance mechanosensitive channel</fullName>
    </submittedName>
</protein>
<dbReference type="Proteomes" id="UP000236732">
    <property type="component" value="Unassembled WGS sequence"/>
</dbReference>
<feature type="transmembrane region" description="Helical" evidence="9">
    <location>
        <begin position="63"/>
        <end position="86"/>
    </location>
</feature>
<keyword evidence="4 9" id="KW-0812">Transmembrane</keyword>
<dbReference type="GO" id="GO:0016020">
    <property type="term" value="C:membrane"/>
    <property type="evidence" value="ECO:0007669"/>
    <property type="project" value="UniProtKB-SubCell"/>
</dbReference>
<evidence type="ECO:0000313" key="11">
    <source>
        <dbReference type="Proteomes" id="UP000236732"/>
    </source>
</evidence>
<comment type="subcellular location">
    <subcellularLocation>
        <location evidence="1">Membrane</location>
        <topology evidence="1">Multi-pass membrane protein</topology>
    </subcellularLocation>
</comment>
<keyword evidence="7 9" id="KW-0472">Membrane</keyword>
<gene>
    <name evidence="10" type="ORF">SAMN05444920_112341</name>
</gene>
<evidence type="ECO:0000256" key="4">
    <source>
        <dbReference type="ARBA" id="ARBA00022692"/>
    </source>
</evidence>
<dbReference type="SUPFAM" id="SSF81330">
    <property type="entry name" value="Gated mechanosensitive channel"/>
    <property type="match status" value="1"/>
</dbReference>
<keyword evidence="8" id="KW-0407">Ion channel</keyword>
<sequence length="135" mass="14517">MNGFKKFLTQGNVIDLAVAVVIGAAFTALVQAFVGNLLTPLISAFGSLPDFASLRFTIGESTFMYGTFLNAVISFLMVAAVIYFLVVRPYAHIKERTAAKVESKTRECPECLSEIPKPASRCAFCSAQVTPAQTA</sequence>
<keyword evidence="5 9" id="KW-1133">Transmembrane helix</keyword>
<proteinExistence type="predicted"/>
<keyword evidence="6" id="KW-0406">Ion transport</keyword>
<dbReference type="Gene3D" id="1.10.1200.120">
    <property type="entry name" value="Large-conductance mechanosensitive channel, MscL, domain 1"/>
    <property type="match status" value="1"/>
</dbReference>
<evidence type="ECO:0000256" key="9">
    <source>
        <dbReference type="SAM" id="Phobius"/>
    </source>
</evidence>
<name>A0A1H6EPI3_9ACTN</name>
<evidence type="ECO:0000256" key="1">
    <source>
        <dbReference type="ARBA" id="ARBA00004141"/>
    </source>
</evidence>
<dbReference type="InterPro" id="IPR001185">
    <property type="entry name" value="MS_channel"/>
</dbReference>